<keyword evidence="3" id="KW-1185">Reference proteome</keyword>
<dbReference type="InterPro" id="IPR024072">
    <property type="entry name" value="DHFR-like_dom_sf"/>
</dbReference>
<dbReference type="AlphaFoldDB" id="A0AAU4JWX7"/>
<gene>
    <name evidence="2" type="ORF">OG579_11015</name>
</gene>
<dbReference type="GO" id="GO:0008703">
    <property type="term" value="F:5-amino-6-(5-phosphoribosylamino)uracil reductase activity"/>
    <property type="evidence" value="ECO:0007669"/>
    <property type="project" value="InterPro"/>
</dbReference>
<dbReference type="RefSeq" id="WP_328855965.1">
    <property type="nucleotide sequence ID" value="NZ_CP108021.1"/>
</dbReference>
<dbReference type="PANTHER" id="PTHR38011:SF11">
    <property type="entry name" value="2,5-DIAMINO-6-RIBOSYLAMINO-4(3H)-PYRIMIDINONE 5'-PHOSPHATE REDUCTASE"/>
    <property type="match status" value="1"/>
</dbReference>
<evidence type="ECO:0000313" key="2">
    <source>
        <dbReference type="EMBL" id="WUM18290.1"/>
    </source>
</evidence>
<dbReference type="InterPro" id="IPR002734">
    <property type="entry name" value="RibDG_C"/>
</dbReference>
<dbReference type="Pfam" id="PF01872">
    <property type="entry name" value="RibD_C"/>
    <property type="match status" value="1"/>
</dbReference>
<accession>A0AAU4JWX7</accession>
<evidence type="ECO:0000259" key="1">
    <source>
        <dbReference type="Pfam" id="PF01872"/>
    </source>
</evidence>
<sequence length="189" mass="20712">MRPLIITAFVSLDGVMEAPGGEPGYRNSGWTFEGIEFDPAAYEIKGREQQESTALLFGRTSYEAFAPVWPTMEEFAQMNTLPRYVVSTSLESDDDRWPATILRSVDDVAALKETEGGPILVQGSASLGASLADAGLVDRYHLLVFPVLLGAGKRLFSEADKDSTRLRLVEHEAYGNGIQKQVFDVVHAD</sequence>
<proteinExistence type="predicted"/>
<dbReference type="Proteomes" id="UP001432128">
    <property type="component" value="Chromosome"/>
</dbReference>
<feature type="domain" description="Bacterial bifunctional deaminase-reductase C-terminal" evidence="1">
    <location>
        <begin position="4"/>
        <end position="179"/>
    </location>
</feature>
<dbReference type="Gene3D" id="3.40.430.10">
    <property type="entry name" value="Dihydrofolate Reductase, subunit A"/>
    <property type="match status" value="1"/>
</dbReference>
<evidence type="ECO:0000313" key="3">
    <source>
        <dbReference type="Proteomes" id="UP001432128"/>
    </source>
</evidence>
<dbReference type="PANTHER" id="PTHR38011">
    <property type="entry name" value="DIHYDROFOLATE REDUCTASE FAMILY PROTEIN (AFU_ORTHOLOGUE AFUA_8G06820)"/>
    <property type="match status" value="1"/>
</dbReference>
<protein>
    <submittedName>
        <fullName evidence="2">Dihydrofolate reductase family protein</fullName>
    </submittedName>
</protein>
<dbReference type="KEGG" id="whr:OG579_11015"/>
<organism evidence="2 3">
    <name type="scientific">Williamsia herbipolensis</name>
    <dbReference type="NCBI Taxonomy" id="1603258"/>
    <lineage>
        <taxon>Bacteria</taxon>
        <taxon>Bacillati</taxon>
        <taxon>Actinomycetota</taxon>
        <taxon>Actinomycetes</taxon>
        <taxon>Mycobacteriales</taxon>
        <taxon>Nocardiaceae</taxon>
        <taxon>Williamsia</taxon>
    </lineage>
</organism>
<dbReference type="InterPro" id="IPR050765">
    <property type="entry name" value="Riboflavin_Biosynth_HTPR"/>
</dbReference>
<dbReference type="SUPFAM" id="SSF53597">
    <property type="entry name" value="Dihydrofolate reductase-like"/>
    <property type="match status" value="1"/>
</dbReference>
<name>A0AAU4JWX7_9NOCA</name>
<dbReference type="EMBL" id="CP108021">
    <property type="protein sequence ID" value="WUM18290.1"/>
    <property type="molecule type" value="Genomic_DNA"/>
</dbReference>
<reference evidence="2 3" key="1">
    <citation type="submission" date="2022-10" db="EMBL/GenBank/DDBJ databases">
        <title>The complete genomes of actinobacterial strains from the NBC collection.</title>
        <authorList>
            <person name="Joergensen T.S."/>
            <person name="Alvarez Arevalo M."/>
            <person name="Sterndorff E.B."/>
            <person name="Faurdal D."/>
            <person name="Vuksanovic O."/>
            <person name="Mourched A.-S."/>
            <person name="Charusanti P."/>
            <person name="Shaw S."/>
            <person name="Blin K."/>
            <person name="Weber T."/>
        </authorList>
    </citation>
    <scope>NUCLEOTIDE SEQUENCE [LARGE SCALE GENOMIC DNA]</scope>
    <source>
        <strain evidence="2 3">NBC_00319</strain>
    </source>
</reference>
<dbReference type="GO" id="GO:0009231">
    <property type="term" value="P:riboflavin biosynthetic process"/>
    <property type="evidence" value="ECO:0007669"/>
    <property type="project" value="InterPro"/>
</dbReference>